<dbReference type="Gene3D" id="3.40.50.300">
    <property type="entry name" value="P-loop containing nucleotide triphosphate hydrolases"/>
    <property type="match status" value="1"/>
</dbReference>
<gene>
    <name evidence="6" type="ORF">CFX1CAM_0956</name>
</gene>
<dbReference type="EMBL" id="LT859958">
    <property type="protein sequence ID" value="SMX54021.1"/>
    <property type="molecule type" value="Genomic_DNA"/>
</dbReference>
<proteinExistence type="inferred from homology"/>
<keyword evidence="2" id="KW-0813">Transport</keyword>
<dbReference type="PROSITE" id="PS00211">
    <property type="entry name" value="ABC_TRANSPORTER_1"/>
    <property type="match status" value="1"/>
</dbReference>
<dbReference type="AlphaFoldDB" id="A0A1Y6K2Y1"/>
<dbReference type="SUPFAM" id="SSF52540">
    <property type="entry name" value="P-loop containing nucleoside triphosphate hydrolases"/>
    <property type="match status" value="1"/>
</dbReference>
<organism evidence="6 7">
    <name type="scientific">Candidatus Brevifilum fermentans</name>
    <dbReference type="NCBI Taxonomy" id="1986204"/>
    <lineage>
        <taxon>Bacteria</taxon>
        <taxon>Bacillati</taxon>
        <taxon>Chloroflexota</taxon>
        <taxon>Anaerolineae</taxon>
        <taxon>Anaerolineales</taxon>
        <taxon>Anaerolineaceae</taxon>
        <taxon>Candidatus Brevifilum</taxon>
    </lineage>
</organism>
<evidence type="ECO:0000256" key="4">
    <source>
        <dbReference type="ARBA" id="ARBA00022840"/>
    </source>
</evidence>
<protein>
    <submittedName>
        <fullName evidence="6">ABC transporter related protein</fullName>
    </submittedName>
</protein>
<dbReference type="PANTHER" id="PTHR43335">
    <property type="entry name" value="ABC TRANSPORTER, ATP-BINDING PROTEIN"/>
    <property type="match status" value="1"/>
</dbReference>
<dbReference type="SMART" id="SM00382">
    <property type="entry name" value="AAA"/>
    <property type="match status" value="1"/>
</dbReference>
<dbReference type="Proteomes" id="UP000195514">
    <property type="component" value="Chromosome I"/>
</dbReference>
<dbReference type="InterPro" id="IPR017871">
    <property type="entry name" value="ABC_transporter-like_CS"/>
</dbReference>
<reference evidence="7" key="1">
    <citation type="submission" date="2017-05" db="EMBL/GenBank/DDBJ databases">
        <authorList>
            <person name="Kirkegaard R."/>
            <person name="Mcilroy J S."/>
        </authorList>
    </citation>
    <scope>NUCLEOTIDE SEQUENCE [LARGE SCALE GENOMIC DNA]</scope>
</reference>
<comment type="similarity">
    <text evidence="1">Belongs to the ABC transporter superfamily.</text>
</comment>
<name>A0A1Y6K2Y1_9CHLR</name>
<evidence type="ECO:0000256" key="1">
    <source>
        <dbReference type="ARBA" id="ARBA00005417"/>
    </source>
</evidence>
<dbReference type="CDD" id="cd03264">
    <property type="entry name" value="ABC_drug_resistance_like"/>
    <property type="match status" value="1"/>
</dbReference>
<evidence type="ECO:0000259" key="5">
    <source>
        <dbReference type="PROSITE" id="PS50893"/>
    </source>
</evidence>
<sequence length="294" mass="32792">MITTEGLNKIYGKDKQALDDVDLHVPRGVYGLLGPNGAGKSTLIRILTGTLKPTSGTARVAGYDCVNEIDEVRKRIAVIPQEFSLYPNLTPIEFLEYMLILSGRDIDRPLIMKRLEQVNLANQAKKRIGSFSGGMKQRVAIAQALIHEPQVIFADEPTAGLDPEERVRFRNLFSEIGLEKTVLLSTHITEDITASTNMLSVLNHGKIIFSGSTRELINTARGKVWSCQIKTGSEWERFRSRNLIFSFTLDQENEEVTALYSPKTSEIEKGSETLEPTLEYAYMLLVNQDGVGES</sequence>
<evidence type="ECO:0000313" key="7">
    <source>
        <dbReference type="Proteomes" id="UP000195514"/>
    </source>
</evidence>
<dbReference type="Pfam" id="PF00005">
    <property type="entry name" value="ABC_tran"/>
    <property type="match status" value="1"/>
</dbReference>
<evidence type="ECO:0000313" key="6">
    <source>
        <dbReference type="EMBL" id="SMX54021.1"/>
    </source>
</evidence>
<dbReference type="RefSeq" id="WP_087861913.1">
    <property type="nucleotide sequence ID" value="NZ_LT859958.1"/>
</dbReference>
<dbReference type="KEGG" id="abat:CFX1CAM_0956"/>
<dbReference type="PANTHER" id="PTHR43335:SF2">
    <property type="entry name" value="ABC TRANSPORTER, ATP-BINDING PROTEIN"/>
    <property type="match status" value="1"/>
</dbReference>
<dbReference type="InterPro" id="IPR003439">
    <property type="entry name" value="ABC_transporter-like_ATP-bd"/>
</dbReference>
<keyword evidence="4" id="KW-0067">ATP-binding</keyword>
<keyword evidence="3" id="KW-0547">Nucleotide-binding</keyword>
<dbReference type="GO" id="GO:0005524">
    <property type="term" value="F:ATP binding"/>
    <property type="evidence" value="ECO:0007669"/>
    <property type="project" value="UniProtKB-KW"/>
</dbReference>
<dbReference type="PROSITE" id="PS50893">
    <property type="entry name" value="ABC_TRANSPORTER_2"/>
    <property type="match status" value="1"/>
</dbReference>
<dbReference type="OrthoDB" id="9775135at2"/>
<evidence type="ECO:0000256" key="2">
    <source>
        <dbReference type="ARBA" id="ARBA00022448"/>
    </source>
</evidence>
<dbReference type="GO" id="GO:0016887">
    <property type="term" value="F:ATP hydrolysis activity"/>
    <property type="evidence" value="ECO:0007669"/>
    <property type="project" value="InterPro"/>
</dbReference>
<keyword evidence="7" id="KW-1185">Reference proteome</keyword>
<dbReference type="InterPro" id="IPR003593">
    <property type="entry name" value="AAA+_ATPase"/>
</dbReference>
<evidence type="ECO:0000256" key="3">
    <source>
        <dbReference type="ARBA" id="ARBA00022741"/>
    </source>
</evidence>
<accession>A0A1Y6K2Y1</accession>
<dbReference type="InterPro" id="IPR027417">
    <property type="entry name" value="P-loop_NTPase"/>
</dbReference>
<feature type="domain" description="ABC transporter" evidence="5">
    <location>
        <begin position="2"/>
        <end position="229"/>
    </location>
</feature>